<reference evidence="1 2" key="1">
    <citation type="submission" date="2019-06" db="EMBL/GenBank/DDBJ databases">
        <title>Draft genome of Aliikangiella marina GYP-15.</title>
        <authorList>
            <person name="Wang G."/>
        </authorList>
    </citation>
    <scope>NUCLEOTIDE SEQUENCE [LARGE SCALE GENOMIC DNA]</scope>
    <source>
        <strain evidence="1 2">GYP-15</strain>
    </source>
</reference>
<dbReference type="PANTHER" id="PTHR48100">
    <property type="entry name" value="BROAD-SPECIFICITY PHOSPHATASE YOR283W-RELATED"/>
    <property type="match status" value="1"/>
</dbReference>
<evidence type="ECO:0000313" key="1">
    <source>
        <dbReference type="EMBL" id="TQV74994.1"/>
    </source>
</evidence>
<gene>
    <name evidence="1" type="ORF">FLL45_08615</name>
</gene>
<dbReference type="RefSeq" id="WP_142941612.1">
    <property type="nucleotide sequence ID" value="NZ_VIKR01000002.1"/>
</dbReference>
<dbReference type="GO" id="GO:0016791">
    <property type="term" value="F:phosphatase activity"/>
    <property type="evidence" value="ECO:0007669"/>
    <property type="project" value="TreeGrafter"/>
</dbReference>
<dbReference type="SMART" id="SM00855">
    <property type="entry name" value="PGAM"/>
    <property type="match status" value="1"/>
</dbReference>
<organism evidence="1 2">
    <name type="scientific">Aliikangiella marina</name>
    <dbReference type="NCBI Taxonomy" id="1712262"/>
    <lineage>
        <taxon>Bacteria</taxon>
        <taxon>Pseudomonadati</taxon>
        <taxon>Pseudomonadota</taxon>
        <taxon>Gammaproteobacteria</taxon>
        <taxon>Oceanospirillales</taxon>
        <taxon>Pleioneaceae</taxon>
        <taxon>Aliikangiella</taxon>
    </lineage>
</organism>
<dbReference type="InterPro" id="IPR029033">
    <property type="entry name" value="His_PPase_superfam"/>
</dbReference>
<dbReference type="EMBL" id="VIKR01000002">
    <property type="protein sequence ID" value="TQV74994.1"/>
    <property type="molecule type" value="Genomic_DNA"/>
</dbReference>
<dbReference type="InterPro" id="IPR013078">
    <property type="entry name" value="His_Pase_superF_clade-1"/>
</dbReference>
<comment type="caution">
    <text evidence="1">The sequence shown here is derived from an EMBL/GenBank/DDBJ whole genome shotgun (WGS) entry which is preliminary data.</text>
</comment>
<dbReference type="SUPFAM" id="SSF53254">
    <property type="entry name" value="Phosphoglycerate mutase-like"/>
    <property type="match status" value="1"/>
</dbReference>
<dbReference type="InterPro" id="IPR050275">
    <property type="entry name" value="PGM_Phosphatase"/>
</dbReference>
<proteinExistence type="predicted"/>
<dbReference type="CDD" id="cd07067">
    <property type="entry name" value="HP_PGM_like"/>
    <property type="match status" value="1"/>
</dbReference>
<dbReference type="PANTHER" id="PTHR48100:SF1">
    <property type="entry name" value="HISTIDINE PHOSPHATASE FAMILY PROTEIN-RELATED"/>
    <property type="match status" value="1"/>
</dbReference>
<evidence type="ECO:0000313" key="2">
    <source>
        <dbReference type="Proteomes" id="UP000317839"/>
    </source>
</evidence>
<dbReference type="Gene3D" id="3.40.50.1240">
    <property type="entry name" value="Phosphoglycerate mutase-like"/>
    <property type="match status" value="1"/>
</dbReference>
<protein>
    <submittedName>
        <fullName evidence="1">Histidine phosphatase family protein</fullName>
    </submittedName>
</protein>
<keyword evidence="2" id="KW-1185">Reference proteome</keyword>
<dbReference type="GO" id="GO:0005737">
    <property type="term" value="C:cytoplasm"/>
    <property type="evidence" value="ECO:0007669"/>
    <property type="project" value="TreeGrafter"/>
</dbReference>
<sequence>MATQTEIFLVRHGEPTLQSALLGSTDSPLSENGWQQLNDTLAGLSKIDHIVSSPLSRCAHFAQDYAEQAQLPLQINQDWRECHFGDWDGERYKALHQKYPLEVSAFFSDPANNTPPNGEKLTDFSLRTKRALLKLHQDFQGSSVLVLTHAGVIRNIVAWCLQIDYLSGFQFRRFAIDYASVTHLSIYQEDKLYPQLMTVNWKRSNPQSNALLSGSEE</sequence>
<dbReference type="Proteomes" id="UP000317839">
    <property type="component" value="Unassembled WGS sequence"/>
</dbReference>
<name>A0A545TCP8_9GAMM</name>
<dbReference type="OrthoDB" id="9783269at2"/>
<dbReference type="AlphaFoldDB" id="A0A545TCP8"/>
<dbReference type="Pfam" id="PF00300">
    <property type="entry name" value="His_Phos_1"/>
    <property type="match status" value="1"/>
</dbReference>
<accession>A0A545TCP8</accession>